<reference evidence="1 2" key="1">
    <citation type="submission" date="2020-03" db="EMBL/GenBank/DDBJ databases">
        <title>Soil Listeria distribution.</title>
        <authorList>
            <person name="Liao J."/>
            <person name="Wiedmann M."/>
        </authorList>
    </citation>
    <scope>NUCLEOTIDE SEQUENCE [LARGE SCALE GENOMIC DNA]</scope>
    <source>
        <strain evidence="1 2">FSL L7-0741</strain>
    </source>
</reference>
<organism evidence="1 2">
    <name type="scientific">Listeria grandensis</name>
    <dbReference type="NCBI Taxonomy" id="1494963"/>
    <lineage>
        <taxon>Bacteria</taxon>
        <taxon>Bacillati</taxon>
        <taxon>Bacillota</taxon>
        <taxon>Bacilli</taxon>
        <taxon>Bacillales</taxon>
        <taxon>Listeriaceae</taxon>
        <taxon>Listeria</taxon>
    </lineage>
</organism>
<dbReference type="RefSeq" id="WP_185409810.1">
    <property type="nucleotide sequence ID" value="NZ_JAARRE010000005.1"/>
</dbReference>
<evidence type="ECO:0008006" key="3">
    <source>
        <dbReference type="Google" id="ProtNLM"/>
    </source>
</evidence>
<protein>
    <recommendedName>
        <fullName evidence="3">Transposase</fullName>
    </recommendedName>
</protein>
<dbReference type="AlphaFoldDB" id="A0A7X0Y335"/>
<evidence type="ECO:0000313" key="1">
    <source>
        <dbReference type="EMBL" id="MBC1935983.1"/>
    </source>
</evidence>
<gene>
    <name evidence="1" type="ORF">HCA69_06355</name>
</gene>
<accession>A0A7X0Y335</accession>
<evidence type="ECO:0000313" key="2">
    <source>
        <dbReference type="Proteomes" id="UP000535908"/>
    </source>
</evidence>
<sequence length="52" mass="6266">MIELAKSTYYEYKGRAVSQRERARKVREKRVQALFYENKQIYGARKLQLGLK</sequence>
<dbReference type="EMBL" id="JAARWN010000003">
    <property type="protein sequence ID" value="MBC1935983.1"/>
    <property type="molecule type" value="Genomic_DNA"/>
</dbReference>
<name>A0A7X0Y335_9LIST</name>
<proteinExistence type="predicted"/>
<dbReference type="Proteomes" id="UP000535908">
    <property type="component" value="Unassembled WGS sequence"/>
</dbReference>
<comment type="caution">
    <text evidence="1">The sequence shown here is derived from an EMBL/GenBank/DDBJ whole genome shotgun (WGS) entry which is preliminary data.</text>
</comment>